<organism evidence="7">
    <name type="scientific">Dermonema virens</name>
    <dbReference type="NCBI Taxonomy" id="1077399"/>
    <lineage>
        <taxon>Eukaryota</taxon>
        <taxon>Rhodophyta</taxon>
        <taxon>Florideophyceae</taxon>
        <taxon>Nemaliophycidae</taxon>
        <taxon>Nemaliales</taxon>
        <taxon>Liagoraceae</taxon>
        <taxon>Dermonema</taxon>
    </lineage>
</organism>
<dbReference type="PANTHER" id="PTHR11655:SF14">
    <property type="entry name" value="LARGE RIBOSOMAL SUBUNIT PROTEIN UL6M"/>
    <property type="match status" value="1"/>
</dbReference>
<evidence type="ECO:0000259" key="6">
    <source>
        <dbReference type="Pfam" id="PF00347"/>
    </source>
</evidence>
<dbReference type="InterPro" id="IPR000702">
    <property type="entry name" value="Ribosomal_uL6-like"/>
</dbReference>
<dbReference type="GO" id="GO:0022625">
    <property type="term" value="C:cytosolic large ribosomal subunit"/>
    <property type="evidence" value="ECO:0007669"/>
    <property type="project" value="TreeGrafter"/>
</dbReference>
<dbReference type="Gene3D" id="3.90.930.12">
    <property type="entry name" value="Ribosomal protein L6, alpha-beta domain"/>
    <property type="match status" value="2"/>
</dbReference>
<dbReference type="InterPro" id="IPR036789">
    <property type="entry name" value="Ribosomal_uL6-like_a/b-dom_sf"/>
</dbReference>
<sequence length="182" mass="20013">MSRIGKKSIVLNKDVNITLNNNLVEVKGPKGTLSTQISKLINISLETRDNSKVLSLAVQRNTKEAHQLHGLSRTLISNMVTGVQSGFQKHLEIRGVGYRSQIDNGKLVLNVGYSHPVIINPPEGIHISVENNTNITIKGNNKCDVGQIAAKIRSIRPPEPYKGKGIRYKDEFVKKKVGKAGK</sequence>
<protein>
    <recommendedName>
        <fullName evidence="4">Large ribosomal subunit protein uL6c</fullName>
    </recommendedName>
</protein>
<keyword evidence="2 4" id="KW-0689">Ribosomal protein</keyword>
<comment type="subunit">
    <text evidence="4">Part of the 50S ribosomal subunit.</text>
</comment>
<gene>
    <name evidence="4 7" type="primary">rpl6</name>
    <name evidence="7" type="ORF">BQ776_175</name>
</gene>
<name>A0A1G4NRV7_9FLOR</name>
<keyword evidence="4" id="KW-0699">rRNA-binding</keyword>
<evidence type="ECO:0000256" key="4">
    <source>
        <dbReference type="HAMAP-Rule" id="MF_01365"/>
    </source>
</evidence>
<dbReference type="PROSITE" id="PS00525">
    <property type="entry name" value="RIBOSOMAL_L6_1"/>
    <property type="match status" value="1"/>
</dbReference>
<dbReference type="GO" id="GO:0002181">
    <property type="term" value="P:cytoplasmic translation"/>
    <property type="evidence" value="ECO:0007669"/>
    <property type="project" value="TreeGrafter"/>
</dbReference>
<dbReference type="PIRSF" id="PIRSF002162">
    <property type="entry name" value="Ribosomal_L6"/>
    <property type="match status" value="1"/>
</dbReference>
<dbReference type="RefSeq" id="YP_009313143.1">
    <property type="nucleotide sequence ID" value="NC_031655.1"/>
</dbReference>
<evidence type="ECO:0000256" key="1">
    <source>
        <dbReference type="ARBA" id="ARBA00009356"/>
    </source>
</evidence>
<dbReference type="FunFam" id="3.90.930.12:FF:000001">
    <property type="entry name" value="50S ribosomal protein L6"/>
    <property type="match status" value="1"/>
</dbReference>
<keyword evidence="7" id="KW-0934">Plastid</keyword>
<dbReference type="GO" id="GO:0019843">
    <property type="term" value="F:rRNA binding"/>
    <property type="evidence" value="ECO:0007669"/>
    <property type="project" value="UniProtKB-UniRule"/>
</dbReference>
<evidence type="ECO:0000256" key="2">
    <source>
        <dbReference type="ARBA" id="ARBA00022980"/>
    </source>
</evidence>
<evidence type="ECO:0000256" key="5">
    <source>
        <dbReference type="RuleBase" id="RU003869"/>
    </source>
</evidence>
<comment type="function">
    <text evidence="4">Binds 23S rRNA.</text>
</comment>
<evidence type="ECO:0000313" key="7">
    <source>
        <dbReference type="EMBL" id="SCW21397.1"/>
    </source>
</evidence>
<reference evidence="7" key="2">
    <citation type="submission" date="2016-10" db="EMBL/GenBank/DDBJ databases">
        <authorList>
            <person name="de Groot N.N."/>
        </authorList>
    </citation>
    <scope>NUCLEOTIDE SEQUENCE</scope>
    <source>
        <strain evidence="7">J.0258</strain>
    </source>
</reference>
<dbReference type="SUPFAM" id="SSF56053">
    <property type="entry name" value="Ribosomal protein L6"/>
    <property type="match status" value="2"/>
</dbReference>
<geneLocation type="chloroplast" evidence="7"/>
<keyword evidence="4" id="KW-0694">RNA-binding</keyword>
<dbReference type="InterPro" id="IPR019906">
    <property type="entry name" value="Ribosomal_uL6_bac-type"/>
</dbReference>
<dbReference type="EMBL" id="LT622863">
    <property type="protein sequence ID" value="SCW21397.1"/>
    <property type="molecule type" value="Genomic_DNA"/>
</dbReference>
<comment type="subcellular location">
    <subcellularLocation>
        <location evidence="4">Plastid</location>
        <location evidence="4">Chloroplast</location>
    </subcellularLocation>
</comment>
<proteinExistence type="inferred from homology"/>
<dbReference type="PANTHER" id="PTHR11655">
    <property type="entry name" value="60S/50S RIBOSOMAL PROTEIN L6/L9"/>
    <property type="match status" value="1"/>
</dbReference>
<dbReference type="InterPro" id="IPR002358">
    <property type="entry name" value="Ribosomal_uL6_CS"/>
</dbReference>
<dbReference type="PRINTS" id="PR00059">
    <property type="entry name" value="RIBOSOMALL6"/>
</dbReference>
<dbReference type="NCBIfam" id="TIGR03654">
    <property type="entry name" value="L6_bact"/>
    <property type="match status" value="1"/>
</dbReference>
<dbReference type="GO" id="GO:0003735">
    <property type="term" value="F:structural constituent of ribosome"/>
    <property type="evidence" value="ECO:0007669"/>
    <property type="project" value="InterPro"/>
</dbReference>
<keyword evidence="3 4" id="KW-0687">Ribonucleoprotein</keyword>
<dbReference type="GeneID" id="30000062"/>
<comment type="similarity">
    <text evidence="1 4 5">Belongs to the universal ribosomal protein uL6 family.</text>
</comment>
<feature type="domain" description="Large ribosomal subunit protein uL6 alpha-beta" evidence="6">
    <location>
        <begin position="14"/>
        <end position="86"/>
    </location>
</feature>
<dbReference type="HAMAP" id="MF_01365_B">
    <property type="entry name" value="Ribosomal_uL6_B"/>
    <property type="match status" value="1"/>
</dbReference>
<reference evidence="7" key="1">
    <citation type="submission" date="2016-10" db="EMBL/GenBank/DDBJ databases">
        <title>Chloroplast genomes as a tool to resolve red algal phylogenies: a case study in the Nemaliales.</title>
        <authorList>
            <person name="Costa J.F."/>
            <person name="Lin S.M."/>
            <person name="Macaya E.C."/>
            <person name="Fernandez-Garcia C."/>
            <person name="Verbruggen H."/>
        </authorList>
    </citation>
    <scope>NUCLEOTIDE SEQUENCE</scope>
    <source>
        <strain evidence="7">J.0258</strain>
    </source>
</reference>
<evidence type="ECO:0000256" key="3">
    <source>
        <dbReference type="ARBA" id="ARBA00023274"/>
    </source>
</evidence>
<feature type="domain" description="Large ribosomal subunit protein uL6 alpha-beta" evidence="6">
    <location>
        <begin position="95"/>
        <end position="168"/>
    </location>
</feature>
<dbReference type="InterPro" id="IPR020040">
    <property type="entry name" value="Ribosomal_uL6_a/b-dom"/>
</dbReference>
<dbReference type="AlphaFoldDB" id="A0A1G4NRV7"/>
<dbReference type="Pfam" id="PF00347">
    <property type="entry name" value="Ribosomal_L6"/>
    <property type="match status" value="2"/>
</dbReference>
<dbReference type="GO" id="GO:0009507">
    <property type="term" value="C:chloroplast"/>
    <property type="evidence" value="ECO:0007669"/>
    <property type="project" value="UniProtKB-SubCell"/>
</dbReference>
<accession>A0A1G4NRV7</accession>
<keyword evidence="7" id="KW-0150">Chloroplast</keyword>